<evidence type="ECO:0000313" key="3">
    <source>
        <dbReference type="Proteomes" id="UP000030645"/>
    </source>
</evidence>
<dbReference type="AlphaFoldDB" id="W9QMT2"/>
<proteinExistence type="predicted"/>
<feature type="compositionally biased region" description="Basic and acidic residues" evidence="1">
    <location>
        <begin position="46"/>
        <end position="67"/>
    </location>
</feature>
<feature type="compositionally biased region" description="Basic residues" evidence="1">
    <location>
        <begin position="104"/>
        <end position="115"/>
    </location>
</feature>
<evidence type="ECO:0000313" key="2">
    <source>
        <dbReference type="EMBL" id="EXB34854.1"/>
    </source>
</evidence>
<organism evidence="2 3">
    <name type="scientific">Morus notabilis</name>
    <dbReference type="NCBI Taxonomy" id="981085"/>
    <lineage>
        <taxon>Eukaryota</taxon>
        <taxon>Viridiplantae</taxon>
        <taxon>Streptophyta</taxon>
        <taxon>Embryophyta</taxon>
        <taxon>Tracheophyta</taxon>
        <taxon>Spermatophyta</taxon>
        <taxon>Magnoliopsida</taxon>
        <taxon>eudicotyledons</taxon>
        <taxon>Gunneridae</taxon>
        <taxon>Pentapetalae</taxon>
        <taxon>rosids</taxon>
        <taxon>fabids</taxon>
        <taxon>Rosales</taxon>
        <taxon>Moraceae</taxon>
        <taxon>Moreae</taxon>
        <taxon>Morus</taxon>
    </lineage>
</organism>
<dbReference type="Proteomes" id="UP000030645">
    <property type="component" value="Unassembled WGS sequence"/>
</dbReference>
<reference evidence="3" key="1">
    <citation type="submission" date="2013-01" db="EMBL/GenBank/DDBJ databases">
        <title>Draft Genome Sequence of a Mulberry Tree, Morus notabilis C.K. Schneid.</title>
        <authorList>
            <person name="He N."/>
            <person name="Zhao S."/>
        </authorList>
    </citation>
    <scope>NUCLEOTIDE SEQUENCE</scope>
</reference>
<protein>
    <submittedName>
        <fullName evidence="2">Uncharacterized protein</fullName>
    </submittedName>
</protein>
<name>W9QMT2_9ROSA</name>
<accession>W9QMT2</accession>
<feature type="compositionally biased region" description="Polar residues" evidence="1">
    <location>
        <begin position="68"/>
        <end position="85"/>
    </location>
</feature>
<feature type="region of interest" description="Disordered" evidence="1">
    <location>
        <begin position="46"/>
        <end position="130"/>
    </location>
</feature>
<gene>
    <name evidence="2" type="ORF">L484_008114</name>
</gene>
<evidence type="ECO:0000256" key="1">
    <source>
        <dbReference type="SAM" id="MobiDB-lite"/>
    </source>
</evidence>
<dbReference type="EMBL" id="KE343549">
    <property type="protein sequence ID" value="EXB34854.1"/>
    <property type="molecule type" value="Genomic_DNA"/>
</dbReference>
<keyword evidence="3" id="KW-1185">Reference proteome</keyword>
<sequence length="130" mass="14976">MVAIDELKTQHFLNVINPNIYKDLVVADLDGASFSKVVEKALKIERAKTTKQNERDFEANRQRKSDSFHPTSQQDNKRNPGNFNQRRNERKRPGNWNSNNNNNKKGRSQNIKHYRATSVAKIISGNAKPE</sequence>